<dbReference type="Pfam" id="PF12704">
    <property type="entry name" value="MacB_PCD"/>
    <property type="match status" value="1"/>
</dbReference>
<dbReference type="Pfam" id="PF02687">
    <property type="entry name" value="FtsX"/>
    <property type="match status" value="2"/>
</dbReference>
<gene>
    <name evidence="9" type="ORF">PbJCM13498_30150</name>
</gene>
<accession>A0A5M4B208</accession>
<dbReference type="OrthoDB" id="973976at2"/>
<feature type="domain" description="ABC3 transporter permease C-terminal" evidence="7">
    <location>
        <begin position="670"/>
        <end position="782"/>
    </location>
</feature>
<dbReference type="PANTHER" id="PTHR30572">
    <property type="entry name" value="MEMBRANE COMPONENT OF TRANSPORTER-RELATED"/>
    <property type="match status" value="1"/>
</dbReference>
<feature type="transmembrane region" description="Helical" evidence="6">
    <location>
        <begin position="718"/>
        <end position="737"/>
    </location>
</feature>
<keyword evidence="2" id="KW-1003">Cell membrane</keyword>
<evidence type="ECO:0000256" key="4">
    <source>
        <dbReference type="ARBA" id="ARBA00022989"/>
    </source>
</evidence>
<sequence>MHISNIKLAWRNLWRNKLVSAINILGITIGITSALLIFSFVRKEKSTDKYIPDCQNIYNLNNNGGSHLSQHMVNLVKQEIPEIKELTYCTNDWSPQIFFTNNHTTFQVDKQLVADSCFFRVFQFPAVYGDPAKTLNRANQVVITQSLSRKLFGNENPVGKSIIYNATYMQNTPIEVGAVIRDLPQNSSWDFQSVLSLQTNYKLDWYVENMEDWGTQNYRAFARLNKHVSAQTVEKKLAAIPMVGVPDYWKKNLHYGLTPFSQLYLNHPDVDILKHGNPLTVSIVQVIGILILLLACVNYINMVTAQREKRFKEVGIIKTLGSGKAQIIKLFITESGILLLISTLLSVFISLNMIGIFNSLTESKFTVPSIYSGWNLVILSVILLLILILTGIIPGLLFSRHRAVLLLKNQINQSRSNWFRNGLLVFQFTVSIALLAGIMLINRQNQYLDNSNPGFQRNHIIFANSNSNLGANMNAFRDELKQIPGITDIALSDEPIGYMSENWGRNLINNGKKEEVHFAKFTVSPNFFHFFGIKLKQGKTFNDNSSRNQDFIFNEKAIHDFGIKDISKAQIATSDPAKGRIIGTADNFNFESLHAPIRAAGFMCNSNYADVIYLKTDTQDRASFQQTMKSVKKIWDQLSPNFPFEYKFLNASWDALYRKDQQFQKILGITTLISLFLSCLGLIGMTFFIIEKRTKEIGIRKVNGAKVSEVMTLLNKDFIKWVAIAFLIATPIAYYAMNKWLENFAYKTSLSWWIFALAGVLALGIALLTVSWQSWKAATRNPVEALRYE</sequence>
<dbReference type="InterPro" id="IPR050250">
    <property type="entry name" value="Macrolide_Exporter_MacB"/>
</dbReference>
<dbReference type="AlphaFoldDB" id="A0A5M4B208"/>
<comment type="caution">
    <text evidence="9">The sequence shown here is derived from an EMBL/GenBank/DDBJ whole genome shotgun (WGS) entry which is preliminary data.</text>
</comment>
<dbReference type="InterPro" id="IPR003838">
    <property type="entry name" value="ABC3_permease_C"/>
</dbReference>
<dbReference type="GO" id="GO:0022857">
    <property type="term" value="F:transmembrane transporter activity"/>
    <property type="evidence" value="ECO:0007669"/>
    <property type="project" value="TreeGrafter"/>
</dbReference>
<feature type="transmembrane region" description="Helical" evidence="6">
    <location>
        <begin position="749"/>
        <end position="770"/>
    </location>
</feature>
<reference evidence="9 10" key="1">
    <citation type="submission" date="2019-10" db="EMBL/GenBank/DDBJ databases">
        <title>Prolixibacter strains distinguished by the presence of nitrate reductase genes were adept at nitrate-dependent anaerobic corrosion of metallic iron and carbon steel.</title>
        <authorList>
            <person name="Iino T."/>
            <person name="Shono N."/>
            <person name="Ito K."/>
            <person name="Nakamura R."/>
            <person name="Sueoka K."/>
            <person name="Harayama S."/>
            <person name="Ohkuma M."/>
        </authorList>
    </citation>
    <scope>NUCLEOTIDE SEQUENCE [LARGE SCALE GENOMIC DNA]</scope>
    <source>
        <strain evidence="9 10">JCM 13498</strain>
    </source>
</reference>
<dbReference type="Proteomes" id="UP000391834">
    <property type="component" value="Unassembled WGS sequence"/>
</dbReference>
<keyword evidence="5 6" id="KW-0472">Membrane</keyword>
<evidence type="ECO:0000259" key="7">
    <source>
        <dbReference type="Pfam" id="PF02687"/>
    </source>
</evidence>
<dbReference type="GO" id="GO:0005886">
    <property type="term" value="C:plasma membrane"/>
    <property type="evidence" value="ECO:0007669"/>
    <property type="project" value="UniProtKB-SubCell"/>
</dbReference>
<keyword evidence="4 6" id="KW-1133">Transmembrane helix</keyword>
<comment type="subcellular location">
    <subcellularLocation>
        <location evidence="1">Cell membrane</location>
        <topology evidence="1">Multi-pass membrane protein</topology>
    </subcellularLocation>
</comment>
<dbReference type="InterPro" id="IPR025857">
    <property type="entry name" value="MacB_PCD"/>
</dbReference>
<keyword evidence="3 6" id="KW-0812">Transmembrane</keyword>
<dbReference type="PANTHER" id="PTHR30572:SF18">
    <property type="entry name" value="ABC-TYPE MACROLIDE FAMILY EXPORT SYSTEM PERMEASE COMPONENT 2"/>
    <property type="match status" value="1"/>
</dbReference>
<feature type="transmembrane region" description="Helical" evidence="6">
    <location>
        <begin position="337"/>
        <end position="357"/>
    </location>
</feature>
<feature type="transmembrane region" description="Helical" evidence="6">
    <location>
        <begin position="377"/>
        <end position="398"/>
    </location>
</feature>
<dbReference type="RefSeq" id="WP_025864023.1">
    <property type="nucleotide sequence ID" value="NZ_BLAX01000001.1"/>
</dbReference>
<evidence type="ECO:0000256" key="2">
    <source>
        <dbReference type="ARBA" id="ARBA00022475"/>
    </source>
</evidence>
<evidence type="ECO:0000256" key="3">
    <source>
        <dbReference type="ARBA" id="ARBA00022692"/>
    </source>
</evidence>
<evidence type="ECO:0000256" key="1">
    <source>
        <dbReference type="ARBA" id="ARBA00004651"/>
    </source>
</evidence>
<evidence type="ECO:0000256" key="5">
    <source>
        <dbReference type="ARBA" id="ARBA00023136"/>
    </source>
</evidence>
<proteinExistence type="predicted"/>
<feature type="domain" description="ABC3 transporter permease C-terminal" evidence="7">
    <location>
        <begin position="286"/>
        <end position="401"/>
    </location>
</feature>
<keyword evidence="10" id="KW-1185">Reference proteome</keyword>
<protein>
    <submittedName>
        <fullName evidence="9">ABC transporter permease</fullName>
    </submittedName>
</protein>
<name>A0A5M4B208_9BACT</name>
<evidence type="ECO:0000256" key="6">
    <source>
        <dbReference type="SAM" id="Phobius"/>
    </source>
</evidence>
<evidence type="ECO:0000259" key="8">
    <source>
        <dbReference type="Pfam" id="PF12704"/>
    </source>
</evidence>
<feature type="transmembrane region" description="Helical" evidence="6">
    <location>
        <begin position="279"/>
        <end position="300"/>
    </location>
</feature>
<dbReference type="EMBL" id="BLAX01000001">
    <property type="protein sequence ID" value="GET34152.1"/>
    <property type="molecule type" value="Genomic_DNA"/>
</dbReference>
<feature type="domain" description="MacB-like periplasmic core" evidence="8">
    <location>
        <begin position="20"/>
        <end position="239"/>
    </location>
</feature>
<feature type="transmembrane region" description="Helical" evidence="6">
    <location>
        <begin position="21"/>
        <end position="41"/>
    </location>
</feature>
<organism evidence="9 10">
    <name type="scientific">Prolixibacter bellariivorans</name>
    <dbReference type="NCBI Taxonomy" id="314319"/>
    <lineage>
        <taxon>Bacteria</taxon>
        <taxon>Pseudomonadati</taxon>
        <taxon>Bacteroidota</taxon>
        <taxon>Bacteroidia</taxon>
        <taxon>Marinilabiliales</taxon>
        <taxon>Prolixibacteraceae</taxon>
        <taxon>Prolixibacter</taxon>
    </lineage>
</organism>
<feature type="transmembrane region" description="Helical" evidence="6">
    <location>
        <begin position="666"/>
        <end position="690"/>
    </location>
</feature>
<evidence type="ECO:0000313" key="10">
    <source>
        <dbReference type="Proteomes" id="UP000391834"/>
    </source>
</evidence>
<evidence type="ECO:0000313" key="9">
    <source>
        <dbReference type="EMBL" id="GET34152.1"/>
    </source>
</evidence>
<feature type="transmembrane region" description="Helical" evidence="6">
    <location>
        <begin position="418"/>
        <end position="441"/>
    </location>
</feature>